<feature type="signal peptide" evidence="9">
    <location>
        <begin position="1"/>
        <end position="16"/>
    </location>
</feature>
<dbReference type="InterPro" id="IPR001375">
    <property type="entry name" value="Peptidase_S9_cat"/>
</dbReference>
<dbReference type="Pfam" id="PF19283">
    <property type="entry name" value="APEH_N"/>
    <property type="match status" value="1"/>
</dbReference>
<evidence type="ECO:0000256" key="2">
    <source>
        <dbReference type="ARBA" id="ARBA00004496"/>
    </source>
</evidence>
<dbReference type="OMA" id="WNKDSTH"/>
<comment type="caution">
    <text evidence="12">The sequence shown here is derived from an EMBL/GenBank/DDBJ whole genome shotgun (WGS) entry which is preliminary data.</text>
</comment>
<feature type="domain" description="Acylamino-acid-releasing enzyme N-terminal" evidence="11">
    <location>
        <begin position="27"/>
        <end position="441"/>
    </location>
</feature>
<protein>
    <recommendedName>
        <fullName evidence="5">acylaminoacyl-peptidase</fullName>
        <ecNumber evidence="5">3.4.19.1</ecNumber>
    </recommendedName>
    <alternativeName>
        <fullName evidence="8">Dipeptidyl-peptidase V</fullName>
    </alternativeName>
</protein>
<gene>
    <name evidence="12" type="primary">Mo03602</name>
    <name evidence="12" type="ORF">E5Q_03602</name>
</gene>
<dbReference type="GO" id="GO:0006508">
    <property type="term" value="P:proteolysis"/>
    <property type="evidence" value="ECO:0007669"/>
    <property type="project" value="InterPro"/>
</dbReference>
<keyword evidence="9" id="KW-0732">Signal</keyword>
<dbReference type="Proteomes" id="UP000009131">
    <property type="component" value="Unassembled WGS sequence"/>
</dbReference>
<keyword evidence="7" id="KW-0378">Hydrolase</keyword>
<dbReference type="AlphaFoldDB" id="G7E268"/>
<comment type="similarity">
    <text evidence="3">Belongs to the peptidase S9C family.</text>
</comment>
<dbReference type="InterPro" id="IPR029058">
    <property type="entry name" value="AB_hydrolase_fold"/>
</dbReference>
<dbReference type="Gene3D" id="3.40.50.1820">
    <property type="entry name" value="alpha/beta hydrolase"/>
    <property type="match status" value="1"/>
</dbReference>
<reference evidence="12 13" key="1">
    <citation type="journal article" date="2011" name="J. Gen. Appl. Microbiol.">
        <title>Draft genome sequencing of the enigmatic basidiomycete Mixia osmundae.</title>
        <authorList>
            <person name="Nishida H."/>
            <person name="Nagatsuka Y."/>
            <person name="Sugiyama J."/>
        </authorList>
    </citation>
    <scope>NUCLEOTIDE SEQUENCE [LARGE SCALE GENOMIC DNA]</scope>
    <source>
        <strain evidence="13">CBS 9802 / IAM 14324 / JCM 22182 / KY 12970</strain>
    </source>
</reference>
<evidence type="ECO:0000256" key="1">
    <source>
        <dbReference type="ARBA" id="ARBA00000721"/>
    </source>
</evidence>
<dbReference type="PANTHER" id="PTHR42776">
    <property type="entry name" value="SERINE PEPTIDASE S9 FAMILY MEMBER"/>
    <property type="match status" value="1"/>
</dbReference>
<accession>G7E268</accession>
<organism evidence="12 13">
    <name type="scientific">Mixia osmundae (strain CBS 9802 / IAM 14324 / JCM 22182 / KY 12970)</name>
    <dbReference type="NCBI Taxonomy" id="764103"/>
    <lineage>
        <taxon>Eukaryota</taxon>
        <taxon>Fungi</taxon>
        <taxon>Dikarya</taxon>
        <taxon>Basidiomycota</taxon>
        <taxon>Pucciniomycotina</taxon>
        <taxon>Mixiomycetes</taxon>
        <taxon>Mixiales</taxon>
        <taxon>Mixiaceae</taxon>
        <taxon>Mixia</taxon>
    </lineage>
</organism>
<dbReference type="eggNOG" id="KOG2100">
    <property type="taxonomic scope" value="Eukaryota"/>
</dbReference>
<feature type="chain" id="PRO_5009955736" description="acylaminoacyl-peptidase" evidence="9">
    <location>
        <begin position="17"/>
        <end position="733"/>
    </location>
</feature>
<evidence type="ECO:0000259" key="10">
    <source>
        <dbReference type="Pfam" id="PF00326"/>
    </source>
</evidence>
<dbReference type="Pfam" id="PF00326">
    <property type="entry name" value="Peptidase_S9"/>
    <property type="match status" value="1"/>
</dbReference>
<dbReference type="EC" id="3.4.19.1" evidence="5"/>
<sequence>MVCWLSSLFPLLPLLAKDVMSNDSRLQKAIDTYKALTSVPTVDSAVLHRDAAGTLTVHLELSQRSHLLLKRHKLSQDIVQRQGQIITSRPCPSGEDVAFRSMQYSKDQLYQLFGRKQAAGSKTKTTRTIELRRDSDCLGEVDTTKLHGDMYAPGGVLGTASWHLSDRQVAFVYVAEKPELTFEHETLREASSYAYDPTFGEQHDGKRHPLLFLVTYDLQSRELLCRGIHIDAAQQNRHYGQWIFKSDSASDALELYGTGYDRLPDGRQLGLVFCTNRPAGIYHLTIVASSQSLKPTMLSDPAMSCRSPRYHPQAGLIYLSSRLFGPHNGCCQLWKHGRNQPLIAEYSQAPEAVEPPKFAGVWTEQLPFEPFITLDGKTHIMLTTISRSRKIVVAINTDDGAVRCPFAGGMEMGSWTVVSTDGNQFALCSVSSPTELPRLYLYDGAQTVPLQAARATAQYGFSGLRTTIKPFTDREDCEAIILRPLRNDTNPAIIAPHGGPHGTITTDFFAPFAALVEAGFSIVVVNYPGSLGFGQNSVVDLTKDLGELDVNSVMTVQRELIKSGVIPGSKGTRFLMGGSHAGFINCHISARYASEFDAVVSDNPVTDLPSMFANTDIPEWCIGEVALPYSFTEHPYYLDDDLHKTMRKASPSAHLTRTTKTTPTLLLIGEIDRRVPQDQGRAWYHALKGTGNEVEMLVFPENSHILNHAEADLISFRATTDYFLKRAVFTNAI</sequence>
<dbReference type="EMBL" id="BABT02000110">
    <property type="protein sequence ID" value="GAA96928.1"/>
    <property type="molecule type" value="Genomic_DNA"/>
</dbReference>
<evidence type="ECO:0000256" key="6">
    <source>
        <dbReference type="ARBA" id="ARBA00022490"/>
    </source>
</evidence>
<proteinExistence type="inferred from homology"/>
<reference evidence="12 13" key="2">
    <citation type="journal article" date="2012" name="Open Biol.">
        <title>Characteristics of nucleosomes and linker DNA regions on the genome of the basidiomycete Mixia osmundae revealed by mono- and dinucleosome mapping.</title>
        <authorList>
            <person name="Nishida H."/>
            <person name="Kondo S."/>
            <person name="Matsumoto T."/>
            <person name="Suzuki Y."/>
            <person name="Yoshikawa H."/>
            <person name="Taylor T.D."/>
            <person name="Sugiyama J."/>
        </authorList>
    </citation>
    <scope>NUCLEOTIDE SEQUENCE [LARGE SCALE GENOMIC DNA]</scope>
    <source>
        <strain evidence="13">CBS 9802 / IAM 14324 / JCM 22182 / KY 12970</strain>
    </source>
</reference>
<dbReference type="SUPFAM" id="SSF53474">
    <property type="entry name" value="alpha/beta-Hydrolases"/>
    <property type="match status" value="1"/>
</dbReference>
<evidence type="ECO:0000256" key="5">
    <source>
        <dbReference type="ARBA" id="ARBA00012917"/>
    </source>
</evidence>
<dbReference type="RefSeq" id="XP_014565375.1">
    <property type="nucleotide sequence ID" value="XM_014709889.1"/>
</dbReference>
<dbReference type="PANTHER" id="PTHR42776:SF4">
    <property type="entry name" value="ACYLAMINO-ACID-RELEASING ENZYME"/>
    <property type="match status" value="1"/>
</dbReference>
<dbReference type="InterPro" id="IPR045550">
    <property type="entry name" value="AARE_N"/>
</dbReference>
<dbReference type="OrthoDB" id="43744at2759"/>
<dbReference type="GO" id="GO:0008242">
    <property type="term" value="F:omega peptidase activity"/>
    <property type="evidence" value="ECO:0007669"/>
    <property type="project" value="UniProtKB-EC"/>
</dbReference>
<evidence type="ECO:0000256" key="8">
    <source>
        <dbReference type="ARBA" id="ARBA00032829"/>
    </source>
</evidence>
<comment type="catalytic activity">
    <reaction evidence="1">
        <text>Cleavage of an N-acetyl or N-formyl amino acid from the N-terminus of a polypeptide.</text>
        <dbReference type="EC" id="3.4.19.1"/>
    </reaction>
</comment>
<evidence type="ECO:0000256" key="4">
    <source>
        <dbReference type="ARBA" id="ARBA00011881"/>
    </source>
</evidence>
<keyword evidence="6" id="KW-0963">Cytoplasm</keyword>
<dbReference type="STRING" id="764103.G7E268"/>
<name>G7E268_MIXOS</name>
<dbReference type="HOGENOM" id="CLU_014230_1_0_1"/>
<keyword evidence="13" id="KW-1185">Reference proteome</keyword>
<evidence type="ECO:0000256" key="3">
    <source>
        <dbReference type="ARBA" id="ARBA00010040"/>
    </source>
</evidence>
<evidence type="ECO:0000313" key="13">
    <source>
        <dbReference type="Proteomes" id="UP000009131"/>
    </source>
</evidence>
<dbReference type="MEROPS" id="S09.004"/>
<evidence type="ECO:0000256" key="7">
    <source>
        <dbReference type="ARBA" id="ARBA00022801"/>
    </source>
</evidence>
<evidence type="ECO:0000313" key="12">
    <source>
        <dbReference type="EMBL" id="GAA96928.1"/>
    </source>
</evidence>
<evidence type="ECO:0000256" key="9">
    <source>
        <dbReference type="SAM" id="SignalP"/>
    </source>
</evidence>
<dbReference type="InParanoid" id="G7E268"/>
<feature type="domain" description="Peptidase S9 prolyl oligopeptidase catalytic" evidence="10">
    <location>
        <begin position="512"/>
        <end position="725"/>
    </location>
</feature>
<evidence type="ECO:0000259" key="11">
    <source>
        <dbReference type="Pfam" id="PF19283"/>
    </source>
</evidence>
<dbReference type="GO" id="GO:0005737">
    <property type="term" value="C:cytoplasm"/>
    <property type="evidence" value="ECO:0007669"/>
    <property type="project" value="UniProtKB-SubCell"/>
</dbReference>
<comment type="subunit">
    <text evidence="4">Homotetramer.</text>
</comment>
<dbReference type="GO" id="GO:0004252">
    <property type="term" value="F:serine-type endopeptidase activity"/>
    <property type="evidence" value="ECO:0007669"/>
    <property type="project" value="TreeGrafter"/>
</dbReference>
<comment type="subcellular location">
    <subcellularLocation>
        <location evidence="2">Cytoplasm</location>
    </subcellularLocation>
</comment>